<dbReference type="AlphaFoldDB" id="A0A6P7GFW1"/>
<protein>
    <submittedName>
        <fullName evidence="2">Uncharacterized protein LOC114341952</fullName>
    </submittedName>
</protein>
<feature type="compositionally biased region" description="Acidic residues" evidence="1">
    <location>
        <begin position="18"/>
        <end position="28"/>
    </location>
</feature>
<name>A0A6P7GFW1_DIAVI</name>
<gene>
    <name evidence="2" type="primary">LOC114341952</name>
</gene>
<dbReference type="RefSeq" id="XP_028148561.1">
    <property type="nucleotide sequence ID" value="XM_028292760.1"/>
</dbReference>
<dbReference type="InParanoid" id="A0A6P7GFW1"/>
<feature type="region of interest" description="Disordered" evidence="1">
    <location>
        <begin position="1"/>
        <end position="33"/>
    </location>
</feature>
<proteinExistence type="predicted"/>
<accession>A0A6P7GFW1</accession>
<organism evidence="2">
    <name type="scientific">Diabrotica virgifera virgifera</name>
    <name type="common">western corn rootworm</name>
    <dbReference type="NCBI Taxonomy" id="50390"/>
    <lineage>
        <taxon>Eukaryota</taxon>
        <taxon>Metazoa</taxon>
        <taxon>Ecdysozoa</taxon>
        <taxon>Arthropoda</taxon>
        <taxon>Hexapoda</taxon>
        <taxon>Insecta</taxon>
        <taxon>Pterygota</taxon>
        <taxon>Neoptera</taxon>
        <taxon>Endopterygota</taxon>
        <taxon>Coleoptera</taxon>
        <taxon>Polyphaga</taxon>
        <taxon>Cucujiformia</taxon>
        <taxon>Chrysomeloidea</taxon>
        <taxon>Chrysomelidae</taxon>
        <taxon>Galerucinae</taxon>
        <taxon>Diabroticina</taxon>
        <taxon>Diabroticites</taxon>
        <taxon>Diabrotica</taxon>
    </lineage>
</organism>
<sequence length="175" mass="20055">MVREECPSPLPSININMDDYESSDDESSSTEMGTTLYNNLMGQVNNILKRAHIQTNDFRQKAPEGEKIRNKTLNKVKEATLKHLKSLGVTIDDECDLESMSNRSPSDMSLTGKQLLNKYLPSDRLRNEPCGGILEPRPEFSLASLEYMRKYNLISKEKMTEMTQSPKGQQREYWT</sequence>
<evidence type="ECO:0000256" key="1">
    <source>
        <dbReference type="SAM" id="MobiDB-lite"/>
    </source>
</evidence>
<evidence type="ECO:0000313" key="2">
    <source>
        <dbReference type="RefSeq" id="XP_028148561.1"/>
    </source>
</evidence>
<reference evidence="2" key="1">
    <citation type="submission" date="2025-08" db="UniProtKB">
        <authorList>
            <consortium name="RefSeq"/>
        </authorList>
    </citation>
    <scope>IDENTIFICATION</scope>
    <source>
        <tissue evidence="2">Whole insect</tissue>
    </source>
</reference>